<dbReference type="PANTHER" id="PTHR10012">
    <property type="entry name" value="SERINE/THREONINE-PROTEIN PHOSPHATASE 2A REGULATORY SUBUNIT B"/>
    <property type="match status" value="1"/>
</dbReference>
<comment type="similarity">
    <text evidence="3 7">Belongs to the PTPA-type PPIase family.</text>
</comment>
<evidence type="ECO:0000256" key="6">
    <source>
        <dbReference type="ARBA" id="ARBA00023235"/>
    </source>
</evidence>
<dbReference type="InterPro" id="IPR004327">
    <property type="entry name" value="Phstyr_phstse_ac"/>
</dbReference>
<name>A4RSS2_OSTLU</name>
<keyword evidence="6 7" id="KW-0413">Isomerase</keyword>
<organism evidence="8 9">
    <name type="scientific">Ostreococcus lucimarinus (strain CCE9901)</name>
    <dbReference type="NCBI Taxonomy" id="436017"/>
    <lineage>
        <taxon>Eukaryota</taxon>
        <taxon>Viridiplantae</taxon>
        <taxon>Chlorophyta</taxon>
        <taxon>Mamiellophyceae</taxon>
        <taxon>Mamiellales</taxon>
        <taxon>Bathycoccaceae</taxon>
        <taxon>Ostreococcus</taxon>
    </lineage>
</organism>
<dbReference type="AlphaFoldDB" id="A4RSS2"/>
<dbReference type="PANTHER" id="PTHR10012:SF0">
    <property type="entry name" value="SERINE_THREONINE-PROTEIN PHOSPHATASE 2A ACTIVATOR"/>
    <property type="match status" value="1"/>
</dbReference>
<dbReference type="PIRSF" id="PIRSF016325">
    <property type="entry name" value="Phstyr_phstse_ac"/>
    <property type="match status" value="1"/>
</dbReference>
<dbReference type="EC" id="5.2.1.8" evidence="7"/>
<protein>
    <recommendedName>
        <fullName evidence="7">Serine/threonine-protein phosphatase 2A activator</fullName>
        <ecNumber evidence="7">5.2.1.8</ecNumber>
    </recommendedName>
    <alternativeName>
        <fullName evidence="7">Phosphotyrosyl phosphatase activator</fullName>
    </alternativeName>
</protein>
<dbReference type="STRING" id="436017.A4RSS2"/>
<dbReference type="KEGG" id="olu:OSTLU_119598"/>
<proteinExistence type="inferred from homology"/>
<dbReference type="Gene3D" id="1.20.120.1150">
    <property type="match status" value="1"/>
</dbReference>
<comment type="catalytic activity">
    <reaction evidence="1 7">
        <text>[protein]-peptidylproline (omega=180) = [protein]-peptidylproline (omega=0)</text>
        <dbReference type="Rhea" id="RHEA:16237"/>
        <dbReference type="Rhea" id="RHEA-COMP:10747"/>
        <dbReference type="Rhea" id="RHEA-COMP:10748"/>
        <dbReference type="ChEBI" id="CHEBI:83833"/>
        <dbReference type="ChEBI" id="CHEBI:83834"/>
        <dbReference type="EC" id="5.2.1.8"/>
    </reaction>
</comment>
<dbReference type="SUPFAM" id="SSF140984">
    <property type="entry name" value="PTPA-like"/>
    <property type="match status" value="1"/>
</dbReference>
<comment type="subcellular location">
    <subcellularLocation>
        <location evidence="2 7">Cytoplasm</location>
    </subcellularLocation>
</comment>
<dbReference type="Pfam" id="PF03095">
    <property type="entry name" value="PTPA"/>
    <property type="match status" value="1"/>
</dbReference>
<dbReference type="InterPro" id="IPR037218">
    <property type="entry name" value="PTPA_sf"/>
</dbReference>
<comment type="function">
    <text evidence="7">PPIases accelerate the folding of proteins. It catalyzes the cis-trans isomerization of proline imidic peptide bonds in oligopeptides.</text>
</comment>
<dbReference type="GO" id="GO:0007052">
    <property type="term" value="P:mitotic spindle organization"/>
    <property type="evidence" value="ECO:0007669"/>
    <property type="project" value="TreeGrafter"/>
</dbReference>
<dbReference type="GO" id="GO:0005634">
    <property type="term" value="C:nucleus"/>
    <property type="evidence" value="ECO:0007669"/>
    <property type="project" value="TreeGrafter"/>
</dbReference>
<evidence type="ECO:0000256" key="1">
    <source>
        <dbReference type="ARBA" id="ARBA00000971"/>
    </source>
</evidence>
<dbReference type="GO" id="GO:0008160">
    <property type="term" value="F:protein tyrosine phosphatase activator activity"/>
    <property type="evidence" value="ECO:0007669"/>
    <property type="project" value="TreeGrafter"/>
</dbReference>
<evidence type="ECO:0000256" key="4">
    <source>
        <dbReference type="ARBA" id="ARBA00022490"/>
    </source>
</evidence>
<evidence type="ECO:0000256" key="3">
    <source>
        <dbReference type="ARBA" id="ARBA00011019"/>
    </source>
</evidence>
<evidence type="ECO:0000256" key="7">
    <source>
        <dbReference type="RuleBase" id="RU361210"/>
    </source>
</evidence>
<reference evidence="8 9" key="1">
    <citation type="journal article" date="2007" name="Proc. Natl. Acad. Sci. U.S.A.">
        <title>The tiny eukaryote Ostreococcus provides genomic insights into the paradox of plankton speciation.</title>
        <authorList>
            <person name="Palenik B."/>
            <person name="Grimwood J."/>
            <person name="Aerts A."/>
            <person name="Rouze P."/>
            <person name="Salamov A."/>
            <person name="Putnam N."/>
            <person name="Dupont C."/>
            <person name="Jorgensen R."/>
            <person name="Derelle E."/>
            <person name="Rombauts S."/>
            <person name="Zhou K."/>
            <person name="Otillar R."/>
            <person name="Merchant S.S."/>
            <person name="Podell S."/>
            <person name="Gaasterland T."/>
            <person name="Napoli C."/>
            <person name="Gendler K."/>
            <person name="Manuell A."/>
            <person name="Tai V."/>
            <person name="Vallon O."/>
            <person name="Piganeau G."/>
            <person name="Jancek S."/>
            <person name="Heijde M."/>
            <person name="Jabbari K."/>
            <person name="Bowler C."/>
            <person name="Lohr M."/>
            <person name="Robbens S."/>
            <person name="Werner G."/>
            <person name="Dubchak I."/>
            <person name="Pazour G.J."/>
            <person name="Ren Q."/>
            <person name="Paulsen I."/>
            <person name="Delwiche C."/>
            <person name="Schmutz J."/>
            <person name="Rokhsar D."/>
            <person name="Van de Peer Y."/>
            <person name="Moreau H."/>
            <person name="Grigoriev I.V."/>
        </authorList>
    </citation>
    <scope>NUCLEOTIDE SEQUENCE [LARGE SCALE GENOMIC DNA]</scope>
    <source>
        <strain evidence="8 9">CCE9901</strain>
    </source>
</reference>
<gene>
    <name evidence="8" type="primary">PtpA</name>
    <name evidence="8" type="ORF">OSTLU_119598</name>
</gene>
<keyword evidence="5 7" id="KW-0697">Rotamase</keyword>
<dbReference type="InterPro" id="IPR043170">
    <property type="entry name" value="PTPA_C_lid"/>
</dbReference>
<dbReference type="OrthoDB" id="16120at2759"/>
<dbReference type="HOGENOM" id="CLU_030733_3_1_1"/>
<evidence type="ECO:0000313" key="8">
    <source>
        <dbReference type="EMBL" id="ABO94735.1"/>
    </source>
</evidence>
<dbReference type="Proteomes" id="UP000001568">
    <property type="component" value="Chromosome 2"/>
</dbReference>
<keyword evidence="4 7" id="KW-0963">Cytoplasm</keyword>
<dbReference type="GO" id="GO:0003755">
    <property type="term" value="F:peptidyl-prolyl cis-trans isomerase activity"/>
    <property type="evidence" value="ECO:0007669"/>
    <property type="project" value="UniProtKB-KW"/>
</dbReference>
<accession>A4RSS2</accession>
<dbReference type="eggNOG" id="KOG2867">
    <property type="taxonomic scope" value="Eukaryota"/>
</dbReference>
<evidence type="ECO:0000256" key="2">
    <source>
        <dbReference type="ARBA" id="ARBA00004496"/>
    </source>
</evidence>
<keyword evidence="9" id="KW-1185">Reference proteome</keyword>
<dbReference type="GO" id="GO:0000159">
    <property type="term" value="C:protein phosphatase type 2A complex"/>
    <property type="evidence" value="ECO:0007669"/>
    <property type="project" value="TreeGrafter"/>
</dbReference>
<dbReference type="GeneID" id="5000462"/>
<dbReference type="GO" id="GO:0005737">
    <property type="term" value="C:cytoplasm"/>
    <property type="evidence" value="ECO:0007669"/>
    <property type="project" value="UniProtKB-SubCell"/>
</dbReference>
<evidence type="ECO:0000256" key="5">
    <source>
        <dbReference type="ARBA" id="ARBA00023110"/>
    </source>
</evidence>
<dbReference type="RefSeq" id="XP_001416442.1">
    <property type="nucleotide sequence ID" value="XM_001416405.1"/>
</dbReference>
<dbReference type="OMA" id="DACHISP"/>
<sequence length="299" mass="34604">MVERTPSKRIRNMTDMSQFKVSRARGLLIDFIQQGVSDSLAKPTNTDEYKKRQDERIERSKEFFRDLEESVTKFEQTATSVRFGDPSFRRWLEEVQRRSADFVDDIVSDERKDIYIKSDLKIYLQNSFGDGARLDYGTGHELNFVAFLCCLEAHKIFTIDQRTNVIHSIFKHYIAVTRTIQQHFRLEPAGSHGAWGLDDYCFLPFLWGAAELRCGNSTPRIILEHEAFSQGGLFLDSCAHVRMLKAGPLQRVSPFLASLSDVRSWTKVTEGLLKMYCVECLDKFQVMQHFHFGTTLSFE</sequence>
<dbReference type="Gramene" id="ABO94735">
    <property type="protein sequence ID" value="ABO94735"/>
    <property type="gene ID" value="OSTLU_119598"/>
</dbReference>
<dbReference type="EMBL" id="CP000582">
    <property type="protein sequence ID" value="ABO94735.1"/>
    <property type="molecule type" value="Genomic_DNA"/>
</dbReference>
<evidence type="ECO:0000313" key="9">
    <source>
        <dbReference type="Proteomes" id="UP000001568"/>
    </source>
</evidence>